<dbReference type="AlphaFoldDB" id="A0AA46TFQ6"/>
<gene>
    <name evidence="2" type="ORF">L0C25_15910</name>
</gene>
<feature type="region of interest" description="Disordered" evidence="1">
    <location>
        <begin position="552"/>
        <end position="574"/>
    </location>
</feature>
<keyword evidence="3" id="KW-1185">Reference proteome</keyword>
<dbReference type="SUPFAM" id="SSF55486">
    <property type="entry name" value="Metalloproteases ('zincins'), catalytic domain"/>
    <property type="match status" value="1"/>
</dbReference>
<dbReference type="RefSeq" id="WP_271632666.1">
    <property type="nucleotide sequence ID" value="NZ_CP094970.1"/>
</dbReference>
<accession>A0AA46TFQ6</accession>
<dbReference type="GO" id="GO:0008237">
    <property type="term" value="F:metallopeptidase activity"/>
    <property type="evidence" value="ECO:0007669"/>
    <property type="project" value="InterPro"/>
</dbReference>
<organism evidence="2 3">
    <name type="scientific">Solicola gregarius</name>
    <dbReference type="NCBI Taxonomy" id="2908642"/>
    <lineage>
        <taxon>Bacteria</taxon>
        <taxon>Bacillati</taxon>
        <taxon>Actinomycetota</taxon>
        <taxon>Actinomycetes</taxon>
        <taxon>Propionibacteriales</taxon>
        <taxon>Nocardioidaceae</taxon>
        <taxon>Solicola</taxon>
    </lineage>
</organism>
<dbReference type="InterPro" id="IPR024079">
    <property type="entry name" value="MetalloPept_cat_dom_sf"/>
</dbReference>
<evidence type="ECO:0000256" key="1">
    <source>
        <dbReference type="SAM" id="MobiDB-lite"/>
    </source>
</evidence>
<dbReference type="Pfam" id="PF13574">
    <property type="entry name" value="Reprolysin_2"/>
    <property type="match status" value="1"/>
</dbReference>
<reference evidence="2" key="1">
    <citation type="submission" date="2022-01" db="EMBL/GenBank/DDBJ databases">
        <title>Nocardioidaceae gen. sp. A5X3R13.</title>
        <authorList>
            <person name="Lopez Marin M.A."/>
            <person name="Uhlik O."/>
        </authorList>
    </citation>
    <scope>NUCLEOTIDE SEQUENCE</scope>
    <source>
        <strain evidence="2">A5X3R13</strain>
    </source>
</reference>
<dbReference type="KEGG" id="sgrg:L0C25_15910"/>
<proteinExistence type="predicted"/>
<name>A0AA46TFQ6_9ACTN</name>
<dbReference type="Proteomes" id="UP001164390">
    <property type="component" value="Chromosome"/>
</dbReference>
<dbReference type="EMBL" id="CP094970">
    <property type="protein sequence ID" value="UYM04024.1"/>
    <property type="molecule type" value="Genomic_DNA"/>
</dbReference>
<sequence length="845" mass="89107">MQRRISPRPSRRRSVGRRLGVTAAFVALVVAPLSYASANPPAPDDDLWSPVDARPLVSDDLTPRVEPTEYEAFTLDGDAMEAQLDAAPSARSGSGQIVSVPAPNGELVDFAIAESPVLQSRLAAKHPEIRTYAGRGVTDPSATIRLDLTPTGFHASVRGASNQGAWYVDPAYNKPVTGKASNLYLSYLGSDLPKPDDGFSETDVEGVAQRLAPAPRSRAAGEVEMRTYRLALVNDPSYARYFGTENVLAEKTTLINRVNHVYNDDLAIRLVLANGSDKLNLDTMAKATKPNGPCGSQRCFHPVDLETCGGGTLDRNGVVIGQLIGARNYDVGHIALGVSGGGVAGLGVVGGPGKAVGCTGLPTPEGDYYAVDYVAHEMGHQFGGNHTFDGANGACSGGNRNPGTSVEPGSGSSVMAYAGICGGDDLQPHSDPYFSQRSIQEATAYVSSKRRKLSEIQTVSLRDFDAADDAFKLRTSEGTTAKIKHGKGFTVAKVQAALTKKLGAKSVKVTGWGDGLVKFGDKGFSVVFQGSRAGKNQQELEVVPTGGDVSGLVGETQHGGPNGNHGAVSATGNDAPSVDAPADKRLPVQTPFTLEASGSDDQDALTYSWEQNDRGKASGVALFKPKKLAGPLFRIFGRYANVTPAGTLQYESPGQNHTSDDPTRTFPDIKQVLAGNTNAGSGKCAESKGRRKTACYSEWLPTADFVGRKGDRKLHFRVTARDHFAEGGGTAHDDVTLTVAPKAGPLFVTSFGEPGEAVRGTRTQPVGWLVNGTNRPALAPRVRITLSTDGGKTFDTVLAESTKNDGTANVTWPNVDTKNARIKVEAVGNYFFAVNGADFEISAVQ</sequence>
<dbReference type="Gene3D" id="3.40.390.10">
    <property type="entry name" value="Collagenase (Catalytic Domain)"/>
    <property type="match status" value="1"/>
</dbReference>
<evidence type="ECO:0000313" key="2">
    <source>
        <dbReference type="EMBL" id="UYM04024.1"/>
    </source>
</evidence>
<evidence type="ECO:0000313" key="3">
    <source>
        <dbReference type="Proteomes" id="UP001164390"/>
    </source>
</evidence>
<protein>
    <submittedName>
        <fullName evidence="2">M12 family metallo-peptidase</fullName>
    </submittedName>
</protein>